<reference evidence="1" key="1">
    <citation type="journal article" date="2023" name="G3 (Bethesda)">
        <title>Whole genome assemblies of Zophobas morio and Tenebrio molitor.</title>
        <authorList>
            <person name="Kaur S."/>
            <person name="Stinson S.A."/>
            <person name="diCenzo G.C."/>
        </authorList>
    </citation>
    <scope>NUCLEOTIDE SEQUENCE</scope>
    <source>
        <strain evidence="1">QUZm001</strain>
    </source>
</reference>
<keyword evidence="2" id="KW-1185">Reference proteome</keyword>
<dbReference type="Proteomes" id="UP001168821">
    <property type="component" value="Unassembled WGS sequence"/>
</dbReference>
<accession>A0AA38M7P6</accession>
<name>A0AA38M7P6_9CUCU</name>
<evidence type="ECO:0000313" key="1">
    <source>
        <dbReference type="EMBL" id="KAJ3646164.1"/>
    </source>
</evidence>
<organism evidence="1 2">
    <name type="scientific">Zophobas morio</name>
    <dbReference type="NCBI Taxonomy" id="2755281"/>
    <lineage>
        <taxon>Eukaryota</taxon>
        <taxon>Metazoa</taxon>
        <taxon>Ecdysozoa</taxon>
        <taxon>Arthropoda</taxon>
        <taxon>Hexapoda</taxon>
        <taxon>Insecta</taxon>
        <taxon>Pterygota</taxon>
        <taxon>Neoptera</taxon>
        <taxon>Endopterygota</taxon>
        <taxon>Coleoptera</taxon>
        <taxon>Polyphaga</taxon>
        <taxon>Cucujiformia</taxon>
        <taxon>Tenebrionidae</taxon>
        <taxon>Zophobas</taxon>
    </lineage>
</organism>
<dbReference type="EMBL" id="JALNTZ010000007">
    <property type="protein sequence ID" value="KAJ3646164.1"/>
    <property type="molecule type" value="Genomic_DNA"/>
</dbReference>
<gene>
    <name evidence="1" type="ORF">Zmor_023763</name>
</gene>
<proteinExistence type="predicted"/>
<comment type="caution">
    <text evidence="1">The sequence shown here is derived from an EMBL/GenBank/DDBJ whole genome shotgun (WGS) entry which is preliminary data.</text>
</comment>
<sequence length="193" mass="21533">MFWPFGRAPAIEAVLTIVVAFANKIWSTLFTLCGKAEKNVVPRWDSNPRLQAIRAGMLTATPQDNLSLLCFTRVLLCRHSTPPPATQRAVVLGCEGDSCWRRSCHSYVRRSNPGGAADPEHSGHRAVAEGCCVRVACRRSPMWESREKCCASVGFEPTSPSNPGWYANRYTTRQLIFTLLYPRVIVPPQLQDK</sequence>
<dbReference type="AlphaFoldDB" id="A0AA38M7P6"/>
<evidence type="ECO:0000313" key="2">
    <source>
        <dbReference type="Proteomes" id="UP001168821"/>
    </source>
</evidence>
<protein>
    <submittedName>
        <fullName evidence="1">Uncharacterized protein</fullName>
    </submittedName>
</protein>